<dbReference type="Proteomes" id="UP001430848">
    <property type="component" value="Unassembled WGS sequence"/>
</dbReference>
<dbReference type="Pfam" id="PF17132">
    <property type="entry name" value="Glyco_hydro_106"/>
    <property type="match status" value="1"/>
</dbReference>
<comment type="caution">
    <text evidence="1">The sequence shown here is derived from an EMBL/GenBank/DDBJ whole genome shotgun (WGS) entry which is preliminary data.</text>
</comment>
<accession>A0ABR1NND9</accession>
<dbReference type="PANTHER" id="PTHR36848">
    <property type="entry name" value="DNA-BINDING PROTEIN (PUTATIVE SECRETED PROTEIN)-RELATED"/>
    <property type="match status" value="1"/>
</dbReference>
<dbReference type="PANTHER" id="PTHR36848:SF2">
    <property type="entry name" value="SECRETED PROTEIN"/>
    <property type="match status" value="1"/>
</dbReference>
<dbReference type="EMBL" id="JAKNSF020000184">
    <property type="protein sequence ID" value="KAK7708376.1"/>
    <property type="molecule type" value="Genomic_DNA"/>
</dbReference>
<keyword evidence="2" id="KW-1185">Reference proteome</keyword>
<evidence type="ECO:0000313" key="1">
    <source>
        <dbReference type="EMBL" id="KAK7708376.1"/>
    </source>
</evidence>
<organism evidence="1 2">
    <name type="scientific">Diaporthe eres</name>
    <name type="common">Phomopsis oblonga</name>
    <dbReference type="NCBI Taxonomy" id="83184"/>
    <lineage>
        <taxon>Eukaryota</taxon>
        <taxon>Fungi</taxon>
        <taxon>Dikarya</taxon>
        <taxon>Ascomycota</taxon>
        <taxon>Pezizomycotina</taxon>
        <taxon>Sordariomycetes</taxon>
        <taxon>Sordariomycetidae</taxon>
        <taxon>Diaporthales</taxon>
        <taxon>Diaporthaceae</taxon>
        <taxon>Diaporthe</taxon>
        <taxon>Diaporthe eres species complex</taxon>
    </lineage>
</organism>
<sequence length="800" mass="87515">MAQRSINAGEDPTSFLQNGSWVVDHFSAAGSQIMTDFFDSHVVPDPDDKALLTKVGKYGESAAQYSRILLKSQIANFLIIHVLAWEDSMEMNAGVWWTSGFEEKFRDSLGYDIWTCLPFLLIQDNSWAQQIIPYGEEFRSVNNTHSDKCVDDYRLVLQQGYEEYVKAHVTWARKGGLEYSNQPAYNLPLSAVNSVLLLDGPEVEPFGFNDHIDSYKFFSGPGHLAGNPVLSSECGAAPSLSYTQKLGELLRSVHRGLAGGVSMNVFHGFPYSGPFANTTWPGTTIFAYRFTEMWGPRQPAWKLISPFLAYVSRNQFILQSGIPKVDLAFYAYGVPYKNSDGYESNNLYRFGYTYDYLGPASLESGAAIVANGLLAADGPAYKAVVFSNQTKITQAAAAKLHEFARRGLPIIFVGNLTMAGVGMNASASVEVAAMLSNLTSANFPNVRQIPSADGLVATLQSLNIKPRAALPSDGSTTEWYSFWRSLPEGEVAWLYNGETEGKARNTVEFVFSGVQGLVPYSLNAWTGNISAVLQYRINDDSIAMPVTLGPEESTLIFFQKEKSPAHPIPVVESLIGSVAGLSTRIGVDGSSGLVALVKNGPGEIVFSNGTSIQLNGSAPPESELEYWDVMVEDWHRTQNLTDIRTAITVHKYSKTALLSWLHLDPANLTNVSGLGHYSTSFTAPSAASERALGALLHLAPQGDSFTININDVVLPSTSYIGDTVMDITNHVNWSTETSPGTNLLQIDVATTLFNRLRSETNQTWSMGTAPDDQLYSARAYENHGLKGPVCIEWVELFDIA</sequence>
<gene>
    <name evidence="1" type="ORF">SLS63_013491</name>
</gene>
<name>A0ABR1NND9_DIAER</name>
<protein>
    <recommendedName>
        <fullName evidence="3">Secreted protein</fullName>
    </recommendedName>
</protein>
<evidence type="ECO:0008006" key="3">
    <source>
        <dbReference type="Google" id="ProtNLM"/>
    </source>
</evidence>
<evidence type="ECO:0000313" key="2">
    <source>
        <dbReference type="Proteomes" id="UP001430848"/>
    </source>
</evidence>
<dbReference type="InterPro" id="IPR053161">
    <property type="entry name" value="Ulvan_degrading_GH"/>
</dbReference>
<proteinExistence type="predicted"/>
<reference evidence="1 2" key="1">
    <citation type="submission" date="2024-02" db="EMBL/GenBank/DDBJ databases">
        <title>De novo assembly and annotation of 12 fungi associated with fruit tree decline syndrome in Ontario, Canada.</title>
        <authorList>
            <person name="Sulman M."/>
            <person name="Ellouze W."/>
            <person name="Ilyukhin E."/>
        </authorList>
    </citation>
    <scope>NUCLEOTIDE SEQUENCE [LARGE SCALE GENOMIC DNA]</scope>
    <source>
        <strain evidence="1 2">M169</strain>
    </source>
</reference>